<sequence length="203" mass="22917">MTLDEAIKLAEQTLILAALLGVVWSAVGFIKGQKEETERRQSDQLSKWRKIAVHQLVANSEPYLSVAEVMNKLRARSFETSLNIRKEDLSEDSVRQLMMEMVQAGILGQVYPDRFGIVQLPLDITVGAVADNIHARYAAKNAFREIFKHPKRFSSEELYSELKPTPPMDLSDFVLSLLNLENHGAAKRGPDGKWFPVTHKEQA</sequence>
<organism evidence="2 3">
    <name type="scientific">Roseobacter fucihabitans</name>
    <dbReference type="NCBI Taxonomy" id="1537242"/>
    <lineage>
        <taxon>Bacteria</taxon>
        <taxon>Pseudomonadati</taxon>
        <taxon>Pseudomonadota</taxon>
        <taxon>Alphaproteobacteria</taxon>
        <taxon>Rhodobacterales</taxon>
        <taxon>Roseobacteraceae</taxon>
        <taxon>Roseobacter</taxon>
    </lineage>
</organism>
<dbReference type="Proteomes" id="UP001318682">
    <property type="component" value="Chromosome"/>
</dbReference>
<keyword evidence="1" id="KW-1133">Transmembrane helix</keyword>
<keyword evidence="3" id="KW-1185">Reference proteome</keyword>
<accession>A0ABZ2BQ99</accession>
<proteinExistence type="predicted"/>
<dbReference type="EMBL" id="CP143423">
    <property type="protein sequence ID" value="WVX48151.1"/>
    <property type="molecule type" value="Genomic_DNA"/>
</dbReference>
<evidence type="ECO:0000313" key="3">
    <source>
        <dbReference type="Proteomes" id="UP001318682"/>
    </source>
</evidence>
<feature type="transmembrane region" description="Helical" evidence="1">
    <location>
        <begin position="12"/>
        <end position="30"/>
    </location>
</feature>
<keyword evidence="1" id="KW-0812">Transmembrane</keyword>
<evidence type="ECO:0000256" key="1">
    <source>
        <dbReference type="SAM" id="Phobius"/>
    </source>
</evidence>
<protein>
    <submittedName>
        <fullName evidence="2">Uncharacterized protein</fullName>
    </submittedName>
</protein>
<reference evidence="3" key="1">
    <citation type="submission" date="2024-01" db="EMBL/GenBank/DDBJ databases">
        <title>Roseobacter fucihabitans sp. nov., isolated from the brown alga Fucus spiralis.</title>
        <authorList>
            <person name="Hahnke S."/>
            <person name="Berger M."/>
            <person name="Schlingloff A."/>
            <person name="Athale I."/>
            <person name="Neumann-Schaal M."/>
            <person name="Adenaya A."/>
            <person name="Poehlein A."/>
            <person name="Daniel R."/>
            <person name="Pertersen J."/>
            <person name="Brinkhoff T."/>
        </authorList>
    </citation>
    <scope>NUCLEOTIDE SEQUENCE [LARGE SCALE GENOMIC DNA]</scope>
    <source>
        <strain evidence="3">B14</strain>
    </source>
</reference>
<dbReference type="RefSeq" id="WP_187428672.1">
    <property type="nucleotide sequence ID" value="NZ_CP143423.1"/>
</dbReference>
<evidence type="ECO:0000313" key="2">
    <source>
        <dbReference type="EMBL" id="WVX48151.1"/>
    </source>
</evidence>
<keyword evidence="1" id="KW-0472">Membrane</keyword>
<gene>
    <name evidence="2" type="ORF">ROLI_012290</name>
</gene>
<name>A0ABZ2BQ99_9RHOB</name>